<dbReference type="Ensembl" id="ENSCHIT00010015210.1">
    <property type="protein sequence ID" value="ENSCHIP00010010706.1"/>
    <property type="gene ID" value="ENSCHIG00010008053.1"/>
</dbReference>
<feature type="region of interest" description="Disordered" evidence="1">
    <location>
        <begin position="95"/>
        <end position="142"/>
    </location>
</feature>
<reference evidence="2" key="1">
    <citation type="submission" date="2019-03" db="EMBL/GenBank/DDBJ databases">
        <title>Genome sequencing and reference-guided assembly of Black Bengal Goat (Capra hircus).</title>
        <authorList>
            <person name="Siddiki A.Z."/>
            <person name="Baten A."/>
            <person name="Billah M."/>
            <person name="Alam M.A.U."/>
            <person name="Shawrob K.S.M."/>
            <person name="Saha S."/>
            <person name="Chowdhury M."/>
            <person name="Rahman A.H."/>
            <person name="Stear M."/>
            <person name="Miah G."/>
            <person name="Das G.B."/>
            <person name="Hossain M.M."/>
            <person name="Kumkum M."/>
            <person name="Islam M.S."/>
            <person name="Mollah A.M."/>
            <person name="Ahsan A."/>
            <person name="Tusar F."/>
            <person name="Khan M.K.I."/>
        </authorList>
    </citation>
    <scope>NUCLEOTIDE SEQUENCE [LARGE SCALE GENOMIC DNA]</scope>
</reference>
<feature type="compositionally biased region" description="Basic and acidic residues" evidence="1">
    <location>
        <begin position="1"/>
        <end position="15"/>
    </location>
</feature>
<dbReference type="Gene3D" id="2.40.128.20">
    <property type="match status" value="1"/>
</dbReference>
<accession>A0A8C2NVE3</accession>
<proteinExistence type="predicted"/>
<feature type="region of interest" description="Disordered" evidence="1">
    <location>
        <begin position="1"/>
        <end position="66"/>
    </location>
</feature>
<sequence>RPGDAAAPRPEEAGRVRSAGSGGGPAEGGARLEPVRGPGWGALSPGEGRGPVGGPDPGSVWKSHKDCPQTPITSCCQTQVAAFLRRPHSPWGAGGRGVGAFPLSGGTGPGPSWNVPGWQSLESSPRSPAHSPLPPPRSQGCQTHSLILRRDRKKPVFRNTCAYPLGHGGLREGRLGLPEPPRPWTGALTAWPPAVLPREHAPVGTDARMCGQPTVAQSWLGRRVPRSPGLGVGGSATLPDSPSARVVGARGPLEGPQCSGASRGLCPSSLPVRGVEGFRVMVPDYSASVVYLRLGRAGRTTRTLLLFSRQPTCSFLSMKKFINACEALGLASRVAVLPKDASCAHTVLP</sequence>
<organism evidence="2">
    <name type="scientific">Capra hircus</name>
    <name type="common">Goat</name>
    <dbReference type="NCBI Taxonomy" id="9925"/>
    <lineage>
        <taxon>Eukaryota</taxon>
        <taxon>Metazoa</taxon>
        <taxon>Chordata</taxon>
        <taxon>Craniata</taxon>
        <taxon>Vertebrata</taxon>
        <taxon>Euteleostomi</taxon>
        <taxon>Mammalia</taxon>
        <taxon>Eutheria</taxon>
        <taxon>Laurasiatheria</taxon>
        <taxon>Artiodactyla</taxon>
        <taxon>Ruminantia</taxon>
        <taxon>Pecora</taxon>
        <taxon>Bovidae</taxon>
        <taxon>Caprinae</taxon>
        <taxon>Capra</taxon>
    </lineage>
</organism>
<dbReference type="SUPFAM" id="SSF50814">
    <property type="entry name" value="Lipocalins"/>
    <property type="match status" value="1"/>
</dbReference>
<name>A0A8C2NVE3_CAPHI</name>
<feature type="compositionally biased region" description="Gly residues" evidence="1">
    <location>
        <begin position="47"/>
        <end position="56"/>
    </location>
</feature>
<evidence type="ECO:0000313" key="2">
    <source>
        <dbReference type="Ensembl" id="ENSCHIP00010010706.1"/>
    </source>
</evidence>
<dbReference type="InterPro" id="IPR012674">
    <property type="entry name" value="Calycin"/>
</dbReference>
<reference evidence="2" key="2">
    <citation type="submission" date="2025-08" db="UniProtKB">
        <authorList>
            <consortium name="Ensembl"/>
        </authorList>
    </citation>
    <scope>IDENTIFICATION</scope>
</reference>
<dbReference type="AlphaFoldDB" id="A0A8C2NVE3"/>
<evidence type="ECO:0000256" key="1">
    <source>
        <dbReference type="SAM" id="MobiDB-lite"/>
    </source>
</evidence>
<evidence type="ECO:0008006" key="3">
    <source>
        <dbReference type="Google" id="ProtNLM"/>
    </source>
</evidence>
<protein>
    <recommendedName>
        <fullName evidence="3">Lipocalin/cytosolic fatty-acid binding domain-containing protein</fullName>
    </recommendedName>
</protein>